<feature type="compositionally biased region" description="Polar residues" evidence="1">
    <location>
        <begin position="180"/>
        <end position="190"/>
    </location>
</feature>
<dbReference type="Proteomes" id="UP001183586">
    <property type="component" value="Unassembled WGS sequence"/>
</dbReference>
<feature type="signal peptide" evidence="2">
    <location>
        <begin position="1"/>
        <end position="30"/>
    </location>
</feature>
<evidence type="ECO:0000313" key="4">
    <source>
        <dbReference type="Proteomes" id="UP001183586"/>
    </source>
</evidence>
<accession>A0ABU2P9A7</accession>
<organism evidence="3 4">
    <name type="scientific">Streptomyces dubilierae</name>
    <dbReference type="NCBI Taxonomy" id="3075533"/>
    <lineage>
        <taxon>Bacteria</taxon>
        <taxon>Bacillati</taxon>
        <taxon>Actinomycetota</taxon>
        <taxon>Actinomycetes</taxon>
        <taxon>Kitasatosporales</taxon>
        <taxon>Streptomycetaceae</taxon>
        <taxon>Streptomyces</taxon>
    </lineage>
</organism>
<keyword evidence="4" id="KW-1185">Reference proteome</keyword>
<name>A0ABU2P9A7_9ACTN</name>
<proteinExistence type="predicted"/>
<feature type="region of interest" description="Disordered" evidence="1">
    <location>
        <begin position="171"/>
        <end position="190"/>
    </location>
</feature>
<keyword evidence="2" id="KW-0732">Signal</keyword>
<comment type="caution">
    <text evidence="3">The sequence shown here is derived from an EMBL/GenBank/DDBJ whole genome shotgun (WGS) entry which is preliminary data.</text>
</comment>
<dbReference type="RefSeq" id="WP_311681938.1">
    <property type="nucleotide sequence ID" value="NZ_JAVREU010000005.1"/>
</dbReference>
<dbReference type="EMBL" id="JAVREU010000005">
    <property type="protein sequence ID" value="MDT0388734.1"/>
    <property type="molecule type" value="Genomic_DNA"/>
</dbReference>
<reference evidence="4" key="1">
    <citation type="submission" date="2023-07" db="EMBL/GenBank/DDBJ databases">
        <title>30 novel species of actinomycetes from the DSMZ collection.</title>
        <authorList>
            <person name="Nouioui I."/>
        </authorList>
    </citation>
    <scope>NUCLEOTIDE SEQUENCE [LARGE SCALE GENOMIC DNA]</scope>
    <source>
        <strain evidence="4">DSM 41921</strain>
    </source>
</reference>
<evidence type="ECO:0000256" key="1">
    <source>
        <dbReference type="SAM" id="MobiDB-lite"/>
    </source>
</evidence>
<evidence type="ECO:0000313" key="3">
    <source>
        <dbReference type="EMBL" id="MDT0388734.1"/>
    </source>
</evidence>
<evidence type="ECO:0000256" key="2">
    <source>
        <dbReference type="SAM" id="SignalP"/>
    </source>
</evidence>
<sequence length="458" mass="49041">MRQRIRRLVGAAVTCGALAAAGIGGAPAHAVENQLWIGAPYETVLPGAEPDGSARERTMEVTISRDVADGEVPAGQLTVDVSDVAAFARVSWPDQCAPESEVRAVCAFPGMPDGTDTVPAATFGLRALPGADLGASGYVRYSATAGEFTSHTAETRVGLGNGPDLGLSQAPYQRDLRPGTETSVPATVSNTGNRTAERTLMWISASYGLRFEERHANCEYRDHATGTGALCVLDEAVAPGERYAMTTPLGVGRKAMYERFDQSVQPYSDEALEEARGEWTWTRGTGPELDLRPVPTQTAAAPEPDIDPQDNYQAVILDARNTADLKLTGSRMRGAVGDTVTAEVTVHNRGPAWVASLGAGASVATVRFRAPEGTTVGTLPEDRCWTAEDDGTSPVVHYCRTPIYLHDKASFTFEIPLRIDRVVRGAHTTVETLNDDSELSIRKFDPNLRNNSTRIVVN</sequence>
<gene>
    <name evidence="3" type="ORF">RM641_14980</name>
</gene>
<feature type="chain" id="PRO_5047533453" description="DUF11 domain-containing protein" evidence="2">
    <location>
        <begin position="31"/>
        <end position="458"/>
    </location>
</feature>
<evidence type="ECO:0008006" key="5">
    <source>
        <dbReference type="Google" id="ProtNLM"/>
    </source>
</evidence>
<protein>
    <recommendedName>
        <fullName evidence="5">DUF11 domain-containing protein</fullName>
    </recommendedName>
</protein>